<protein>
    <submittedName>
        <fullName evidence="1">Uncharacterized protein</fullName>
    </submittedName>
</protein>
<gene>
    <name evidence="1" type="ORF">MENT_LOCUS23436</name>
</gene>
<reference evidence="1 2" key="1">
    <citation type="submission" date="2020-08" db="EMBL/GenBank/DDBJ databases">
        <authorList>
            <person name="Koutsovoulos G."/>
            <person name="Danchin GJ E."/>
        </authorList>
    </citation>
    <scope>NUCLEOTIDE SEQUENCE [LARGE SCALE GENOMIC DNA]</scope>
</reference>
<comment type="caution">
    <text evidence="1">The sequence shown here is derived from an EMBL/GenBank/DDBJ whole genome shotgun (WGS) entry which is preliminary data.</text>
</comment>
<evidence type="ECO:0000313" key="2">
    <source>
        <dbReference type="Proteomes" id="UP000580250"/>
    </source>
</evidence>
<dbReference type="AlphaFoldDB" id="A0A6V7VAF3"/>
<sequence length="65" mass="8004">MILKLFFNDVPEAKIVSRQKCKYVHTYVHCSTKHFFNPKTITNNIYLQTFIFLFLSKPHYYYLFY</sequence>
<proteinExistence type="predicted"/>
<accession>A0A6V7VAF3</accession>
<name>A0A6V7VAF3_MELEN</name>
<dbReference type="EMBL" id="CAJEWN010000192">
    <property type="protein sequence ID" value="CAD2171910.1"/>
    <property type="molecule type" value="Genomic_DNA"/>
</dbReference>
<evidence type="ECO:0000313" key="1">
    <source>
        <dbReference type="EMBL" id="CAD2171910.1"/>
    </source>
</evidence>
<organism evidence="1 2">
    <name type="scientific">Meloidogyne enterolobii</name>
    <name type="common">Root-knot nematode worm</name>
    <name type="synonym">Meloidogyne mayaguensis</name>
    <dbReference type="NCBI Taxonomy" id="390850"/>
    <lineage>
        <taxon>Eukaryota</taxon>
        <taxon>Metazoa</taxon>
        <taxon>Ecdysozoa</taxon>
        <taxon>Nematoda</taxon>
        <taxon>Chromadorea</taxon>
        <taxon>Rhabditida</taxon>
        <taxon>Tylenchina</taxon>
        <taxon>Tylenchomorpha</taxon>
        <taxon>Tylenchoidea</taxon>
        <taxon>Meloidogynidae</taxon>
        <taxon>Meloidogyninae</taxon>
        <taxon>Meloidogyne</taxon>
    </lineage>
</organism>
<dbReference type="Proteomes" id="UP000580250">
    <property type="component" value="Unassembled WGS sequence"/>
</dbReference>